<proteinExistence type="predicted"/>
<dbReference type="Proteomes" id="UP000636394">
    <property type="component" value="Unassembled WGS sequence"/>
</dbReference>
<evidence type="ECO:0000313" key="1">
    <source>
        <dbReference type="EMBL" id="NHM13327.1"/>
    </source>
</evidence>
<evidence type="ECO:0000313" key="3">
    <source>
        <dbReference type="Proteomes" id="UP000636394"/>
    </source>
</evidence>
<reference evidence="1 3" key="1">
    <citation type="submission" date="2019-11" db="EMBL/GenBank/DDBJ databases">
        <title>Eggerthellaceae novel genus isolated from the rectal contents of marmort.</title>
        <authorList>
            <person name="Zhang G."/>
        </authorList>
    </citation>
    <scope>NUCLEOTIDE SEQUENCE [LARGE SCALE GENOMIC DNA]</scope>
    <source>
        <strain evidence="1">Zg-886</strain>
        <strain evidence="3">zg-886</strain>
    </source>
</reference>
<dbReference type="RefSeq" id="WP_166338096.1">
    <property type="nucleotide sequence ID" value="NZ_CP072829.1"/>
</dbReference>
<sequence>MFGTEIEMTTPLDAVDSLDHMTAMLKGLEMLCIAACENPLTVNENTFGLLADIVHQCSHMGEKASELLRSDLGSSSGEAGGLARSAEGGEGALLTNAVRAA</sequence>
<protein>
    <submittedName>
        <fullName evidence="2">Uncharacterized protein</fullName>
    </submittedName>
</protein>
<keyword evidence="3" id="KW-1185">Reference proteome</keyword>
<dbReference type="EMBL" id="WPCR01000001">
    <property type="protein sequence ID" value="NHM13327.1"/>
    <property type="molecule type" value="Genomic_DNA"/>
</dbReference>
<name>A0A9E6SUU1_9ACTN</name>
<evidence type="ECO:0000313" key="4">
    <source>
        <dbReference type="Proteomes" id="UP000671910"/>
    </source>
</evidence>
<accession>A0A9E6SUU1</accession>
<organism evidence="2 4">
    <name type="scientific">Xiamenia xianingshaonis</name>
    <dbReference type="NCBI Taxonomy" id="2682776"/>
    <lineage>
        <taxon>Bacteria</taxon>
        <taxon>Bacillati</taxon>
        <taxon>Actinomycetota</taxon>
        <taxon>Coriobacteriia</taxon>
        <taxon>Eggerthellales</taxon>
        <taxon>Eggerthellaceae</taxon>
        <taxon>Xiamenia</taxon>
    </lineage>
</organism>
<reference evidence="2" key="2">
    <citation type="submission" date="2021-04" db="EMBL/GenBank/DDBJ databases">
        <title>Novel species in family Eggerthellaceae.</title>
        <authorList>
            <person name="Zhang G."/>
        </authorList>
    </citation>
    <scope>NUCLEOTIDE SEQUENCE</scope>
    <source>
        <strain evidence="2">Zg-886</strain>
    </source>
</reference>
<dbReference type="KEGG" id="ebz:J7S26_01275"/>
<dbReference type="EMBL" id="CP072829">
    <property type="protein sequence ID" value="QTU84592.1"/>
    <property type="molecule type" value="Genomic_DNA"/>
</dbReference>
<dbReference type="AlphaFoldDB" id="A0A9E6SUU1"/>
<dbReference type="Proteomes" id="UP000671910">
    <property type="component" value="Chromosome"/>
</dbReference>
<evidence type="ECO:0000313" key="2">
    <source>
        <dbReference type="EMBL" id="QTU84592.1"/>
    </source>
</evidence>
<gene>
    <name evidence="1" type="ORF">GMI68_00825</name>
    <name evidence="2" type="ORF">J7S26_01275</name>
</gene>